<dbReference type="EMBL" id="CP030850">
    <property type="protein sequence ID" value="AXE18532.1"/>
    <property type="molecule type" value="Genomic_DNA"/>
</dbReference>
<keyword evidence="5" id="KW-1185">Reference proteome</keyword>
<keyword evidence="3" id="KW-1133">Transmembrane helix</keyword>
<gene>
    <name evidence="4" type="ORF">DR864_12585</name>
</gene>
<dbReference type="PANTHER" id="PTHR23416:SF23">
    <property type="entry name" value="ACETYLTRANSFERASE C18B11.09C-RELATED"/>
    <property type="match status" value="1"/>
</dbReference>
<dbReference type="SUPFAM" id="SSF51161">
    <property type="entry name" value="Trimeric LpxA-like enzymes"/>
    <property type="match status" value="1"/>
</dbReference>
<evidence type="ECO:0000256" key="1">
    <source>
        <dbReference type="ARBA" id="ARBA00007274"/>
    </source>
</evidence>
<evidence type="ECO:0000256" key="2">
    <source>
        <dbReference type="ARBA" id="ARBA00022679"/>
    </source>
</evidence>
<dbReference type="NCBIfam" id="NF007797">
    <property type="entry name" value="PRK10502.1"/>
    <property type="match status" value="1"/>
</dbReference>
<evidence type="ECO:0000313" key="5">
    <source>
        <dbReference type="Proteomes" id="UP000251993"/>
    </source>
</evidence>
<comment type="similarity">
    <text evidence="1">Belongs to the transferase hexapeptide repeat family.</text>
</comment>
<name>A0A344TIR1_9BACT</name>
<dbReference type="RefSeq" id="WP_114067315.1">
    <property type="nucleotide sequence ID" value="NZ_CP030850.1"/>
</dbReference>
<sequence>MNTEKTYQRCKTDLSKYDNSWYKQPPFVKNVLWFITNAIFLNSYLLVPVSLKRLILRAFGAKIGTGVMIKPKVNIKYPWLLSVGNYVWIGEEVWIDNLTAVSLGDNVCLSQGAMLLTGNHDYTRSTFDLSVGKIVIEDGVWIGAKAMVCPNVVCHSHAVLAVNSVAVKDLEAYGVYQGNPAQWIRERKITE</sequence>
<feature type="transmembrane region" description="Helical" evidence="3">
    <location>
        <begin position="31"/>
        <end position="51"/>
    </location>
</feature>
<reference evidence="4 5" key="1">
    <citation type="submission" date="2018-07" db="EMBL/GenBank/DDBJ databases">
        <title>Genome sequencing of Runella.</title>
        <authorList>
            <person name="Baek M.-G."/>
            <person name="Yi H."/>
        </authorList>
    </citation>
    <scope>NUCLEOTIDE SEQUENCE [LARGE SCALE GENOMIC DNA]</scope>
    <source>
        <strain evidence="4 5">HYN0085</strain>
    </source>
</reference>
<keyword evidence="2 4" id="KW-0808">Transferase</keyword>
<dbReference type="GO" id="GO:0008374">
    <property type="term" value="F:O-acyltransferase activity"/>
    <property type="evidence" value="ECO:0007669"/>
    <property type="project" value="TreeGrafter"/>
</dbReference>
<dbReference type="PANTHER" id="PTHR23416">
    <property type="entry name" value="SIALIC ACID SYNTHASE-RELATED"/>
    <property type="match status" value="1"/>
</dbReference>
<evidence type="ECO:0000313" key="4">
    <source>
        <dbReference type="EMBL" id="AXE18532.1"/>
    </source>
</evidence>
<dbReference type="AlphaFoldDB" id="A0A344TIR1"/>
<keyword evidence="3" id="KW-0472">Membrane</keyword>
<organism evidence="4 5">
    <name type="scientific">Runella rosea</name>
    <dbReference type="NCBI Taxonomy" id="2259595"/>
    <lineage>
        <taxon>Bacteria</taxon>
        <taxon>Pseudomonadati</taxon>
        <taxon>Bacteroidota</taxon>
        <taxon>Cytophagia</taxon>
        <taxon>Cytophagales</taxon>
        <taxon>Spirosomataceae</taxon>
        <taxon>Runella</taxon>
    </lineage>
</organism>
<dbReference type="Gene3D" id="2.160.10.10">
    <property type="entry name" value="Hexapeptide repeat proteins"/>
    <property type="match status" value="1"/>
</dbReference>
<dbReference type="Proteomes" id="UP000251993">
    <property type="component" value="Chromosome"/>
</dbReference>
<keyword evidence="3" id="KW-0812">Transmembrane</keyword>
<dbReference type="InterPro" id="IPR051159">
    <property type="entry name" value="Hexapeptide_acetyltransf"/>
</dbReference>
<protein>
    <submittedName>
        <fullName evidence="4">Colanic acid biosynthesis acetyltransferase WcaF</fullName>
    </submittedName>
</protein>
<dbReference type="KEGG" id="run:DR864_12585"/>
<dbReference type="GO" id="GO:0005829">
    <property type="term" value="C:cytosol"/>
    <property type="evidence" value="ECO:0007669"/>
    <property type="project" value="TreeGrafter"/>
</dbReference>
<dbReference type="InterPro" id="IPR011004">
    <property type="entry name" value="Trimer_LpxA-like_sf"/>
</dbReference>
<dbReference type="CDD" id="cd05825">
    <property type="entry name" value="LbH_wcaF_like"/>
    <property type="match status" value="1"/>
</dbReference>
<evidence type="ECO:0000256" key="3">
    <source>
        <dbReference type="SAM" id="Phobius"/>
    </source>
</evidence>
<dbReference type="OrthoDB" id="9814490at2"/>
<accession>A0A344TIR1</accession>
<proteinExistence type="inferred from homology"/>